<dbReference type="Pfam" id="PF01429">
    <property type="entry name" value="MBD"/>
    <property type="match status" value="1"/>
</dbReference>
<dbReference type="PROSITE" id="PS50280">
    <property type="entry name" value="SET"/>
    <property type="match status" value="1"/>
</dbReference>
<keyword evidence="14" id="KW-0804">Transcription</keyword>
<feature type="domain" description="SET" evidence="18">
    <location>
        <begin position="2750"/>
        <end position="3005"/>
    </location>
</feature>
<dbReference type="InterPro" id="IPR016177">
    <property type="entry name" value="DNA-bd_dom_sf"/>
</dbReference>
<evidence type="ECO:0000256" key="15">
    <source>
        <dbReference type="ARBA" id="ARBA00023242"/>
    </source>
</evidence>
<dbReference type="GO" id="GO:0005694">
    <property type="term" value="C:chromosome"/>
    <property type="evidence" value="ECO:0007669"/>
    <property type="project" value="UniProtKB-SubCell"/>
</dbReference>
<feature type="compositionally biased region" description="Basic and acidic residues" evidence="17">
    <location>
        <begin position="1317"/>
        <end position="1331"/>
    </location>
</feature>
<dbReference type="Pfam" id="PF18358">
    <property type="entry name" value="Tudor_4"/>
    <property type="match status" value="1"/>
</dbReference>
<feature type="compositionally biased region" description="Low complexity" evidence="17">
    <location>
        <begin position="562"/>
        <end position="571"/>
    </location>
</feature>
<evidence type="ECO:0000256" key="11">
    <source>
        <dbReference type="ARBA" id="ARBA00022853"/>
    </source>
</evidence>
<dbReference type="InterPro" id="IPR041292">
    <property type="entry name" value="Tudor_4"/>
</dbReference>
<feature type="compositionally biased region" description="Polar residues" evidence="17">
    <location>
        <begin position="470"/>
        <end position="484"/>
    </location>
</feature>
<dbReference type="Pfam" id="PF05033">
    <property type="entry name" value="Pre-SET"/>
    <property type="match status" value="1"/>
</dbReference>
<feature type="compositionally biased region" description="Low complexity" evidence="17">
    <location>
        <begin position="1246"/>
        <end position="1259"/>
    </location>
</feature>
<evidence type="ECO:0000256" key="12">
    <source>
        <dbReference type="ARBA" id="ARBA00023015"/>
    </source>
</evidence>
<evidence type="ECO:0000256" key="8">
    <source>
        <dbReference type="ARBA" id="ARBA00022723"/>
    </source>
</evidence>
<evidence type="ECO:0000259" key="19">
    <source>
        <dbReference type="PROSITE" id="PS50867"/>
    </source>
</evidence>
<dbReference type="GO" id="GO:0032259">
    <property type="term" value="P:methylation"/>
    <property type="evidence" value="ECO:0007669"/>
    <property type="project" value="UniProtKB-KW"/>
</dbReference>
<evidence type="ECO:0000256" key="2">
    <source>
        <dbReference type="ARBA" id="ARBA00004286"/>
    </source>
</evidence>
<gene>
    <name evidence="22" type="ORF">ABMA28_011511</name>
</gene>
<dbReference type="InterPro" id="IPR001214">
    <property type="entry name" value="SET_dom"/>
</dbReference>
<feature type="compositionally biased region" description="Basic residues" evidence="17">
    <location>
        <begin position="2876"/>
        <end position="2888"/>
    </location>
</feature>
<evidence type="ECO:0000313" key="23">
    <source>
        <dbReference type="Proteomes" id="UP001549921"/>
    </source>
</evidence>
<dbReference type="InterPro" id="IPR001739">
    <property type="entry name" value="Methyl_CpG_DNA-bd"/>
</dbReference>
<dbReference type="Proteomes" id="UP001549921">
    <property type="component" value="Unassembled WGS sequence"/>
</dbReference>
<dbReference type="PROSITE" id="PS50982">
    <property type="entry name" value="MBD"/>
    <property type="match status" value="1"/>
</dbReference>
<keyword evidence="12" id="KW-0805">Transcription regulation</keyword>
<keyword evidence="10" id="KW-0862">Zinc</keyword>
<evidence type="ECO:0000259" key="20">
    <source>
        <dbReference type="PROSITE" id="PS50868"/>
    </source>
</evidence>
<reference evidence="22 23" key="1">
    <citation type="submission" date="2024-06" db="EMBL/GenBank/DDBJ databases">
        <title>A chromosome-level genome assembly of beet webworm, Loxostege sticticalis.</title>
        <authorList>
            <person name="Zhang Y."/>
        </authorList>
    </citation>
    <scope>NUCLEOTIDE SEQUENCE [LARGE SCALE GENOMIC DNA]</scope>
    <source>
        <strain evidence="22">AQ028</strain>
        <tissue evidence="22">Male pupae</tissue>
    </source>
</reference>
<feature type="compositionally biased region" description="Polar residues" evidence="17">
    <location>
        <begin position="1193"/>
        <end position="1210"/>
    </location>
</feature>
<dbReference type="CDD" id="cd20382">
    <property type="entry name" value="Tudor_SETDB1_rpt1"/>
    <property type="match status" value="1"/>
</dbReference>
<feature type="compositionally biased region" description="Basic and acidic residues" evidence="17">
    <location>
        <begin position="2889"/>
        <end position="2898"/>
    </location>
</feature>
<feature type="compositionally biased region" description="Basic and acidic residues" evidence="17">
    <location>
        <begin position="54"/>
        <end position="76"/>
    </location>
</feature>
<feature type="coiled-coil region" evidence="16">
    <location>
        <begin position="1455"/>
        <end position="1489"/>
    </location>
</feature>
<evidence type="ECO:0000259" key="18">
    <source>
        <dbReference type="PROSITE" id="PS50280"/>
    </source>
</evidence>
<dbReference type="PROSITE" id="PS50867">
    <property type="entry name" value="PRE_SET"/>
    <property type="match status" value="1"/>
</dbReference>
<dbReference type="Gene3D" id="2.170.270.10">
    <property type="entry name" value="SET domain"/>
    <property type="match status" value="2"/>
</dbReference>
<dbReference type="SMART" id="SM00468">
    <property type="entry name" value="PreSET"/>
    <property type="match status" value="1"/>
</dbReference>
<dbReference type="GO" id="GO:0005634">
    <property type="term" value="C:nucleus"/>
    <property type="evidence" value="ECO:0007669"/>
    <property type="project" value="UniProtKB-SubCell"/>
</dbReference>
<feature type="region of interest" description="Disordered" evidence="17">
    <location>
        <begin position="991"/>
        <end position="1113"/>
    </location>
</feature>
<protein>
    <submittedName>
        <fullName evidence="22">Uncharacterized protein</fullName>
    </submittedName>
</protein>
<feature type="region of interest" description="Disordered" evidence="17">
    <location>
        <begin position="2492"/>
        <end position="2511"/>
    </location>
</feature>
<evidence type="ECO:0000256" key="7">
    <source>
        <dbReference type="ARBA" id="ARBA00022691"/>
    </source>
</evidence>
<feature type="compositionally biased region" description="Polar residues" evidence="17">
    <location>
        <begin position="1048"/>
        <end position="1063"/>
    </location>
</feature>
<dbReference type="SMART" id="SM00317">
    <property type="entry name" value="SET"/>
    <property type="match status" value="1"/>
</dbReference>
<feature type="domain" description="MBD" evidence="21">
    <location>
        <begin position="2549"/>
        <end position="2615"/>
    </location>
</feature>
<comment type="caution">
    <text evidence="22">The sequence shown here is derived from an EMBL/GenBank/DDBJ whole genome shotgun (WGS) entry which is preliminary data.</text>
</comment>
<dbReference type="SUPFAM" id="SSF63748">
    <property type="entry name" value="Tudor/PWWP/MBT"/>
    <property type="match status" value="1"/>
</dbReference>
<feature type="compositionally biased region" description="Polar residues" evidence="17">
    <location>
        <begin position="151"/>
        <end position="176"/>
    </location>
</feature>
<feature type="region of interest" description="Disordered" evidence="17">
    <location>
        <begin position="1"/>
        <end position="225"/>
    </location>
</feature>
<feature type="compositionally biased region" description="Polar residues" evidence="17">
    <location>
        <begin position="572"/>
        <end position="588"/>
    </location>
</feature>
<keyword evidence="11" id="KW-0156">Chromatin regulator</keyword>
<keyword evidence="6" id="KW-0808">Transferase</keyword>
<feature type="compositionally biased region" description="Basic and acidic residues" evidence="17">
    <location>
        <begin position="1067"/>
        <end position="1078"/>
    </location>
</feature>
<feature type="compositionally biased region" description="Basic and acidic residues" evidence="17">
    <location>
        <begin position="589"/>
        <end position="624"/>
    </location>
</feature>
<feature type="region of interest" description="Disordered" evidence="17">
    <location>
        <begin position="1125"/>
        <end position="1333"/>
    </location>
</feature>
<dbReference type="SUPFAM" id="SSF82199">
    <property type="entry name" value="SET domain"/>
    <property type="match status" value="1"/>
</dbReference>
<feature type="compositionally biased region" description="Acidic residues" evidence="17">
    <location>
        <begin position="1409"/>
        <end position="1422"/>
    </location>
</feature>
<keyword evidence="15" id="KW-0539">Nucleus</keyword>
<dbReference type="InterPro" id="IPR046341">
    <property type="entry name" value="SET_dom_sf"/>
</dbReference>
<evidence type="ECO:0000256" key="5">
    <source>
        <dbReference type="ARBA" id="ARBA00022603"/>
    </source>
</evidence>
<dbReference type="GO" id="GO:0046872">
    <property type="term" value="F:metal ion binding"/>
    <property type="evidence" value="ECO:0007669"/>
    <property type="project" value="UniProtKB-KW"/>
</dbReference>
<evidence type="ECO:0000256" key="6">
    <source>
        <dbReference type="ARBA" id="ARBA00022679"/>
    </source>
</evidence>
<feature type="compositionally biased region" description="Basic and acidic residues" evidence="17">
    <location>
        <begin position="2823"/>
        <end position="2838"/>
    </location>
</feature>
<dbReference type="Pfam" id="PF00856">
    <property type="entry name" value="SET"/>
    <property type="match status" value="1"/>
</dbReference>
<feature type="region of interest" description="Disordered" evidence="17">
    <location>
        <begin position="1530"/>
        <end position="1562"/>
    </location>
</feature>
<feature type="compositionally biased region" description="Acidic residues" evidence="17">
    <location>
        <begin position="1020"/>
        <end position="1047"/>
    </location>
</feature>
<evidence type="ECO:0000256" key="13">
    <source>
        <dbReference type="ARBA" id="ARBA00023054"/>
    </source>
</evidence>
<feature type="compositionally biased region" description="Polar residues" evidence="17">
    <location>
        <begin position="902"/>
        <end position="911"/>
    </location>
</feature>
<evidence type="ECO:0000256" key="1">
    <source>
        <dbReference type="ARBA" id="ARBA00004123"/>
    </source>
</evidence>
<feature type="domain" description="Post-SET" evidence="20">
    <location>
        <begin position="3014"/>
        <end position="3030"/>
    </location>
</feature>
<dbReference type="SMART" id="SM00391">
    <property type="entry name" value="MBD"/>
    <property type="match status" value="1"/>
</dbReference>
<dbReference type="InterPro" id="IPR041291">
    <property type="entry name" value="TUDOR_5"/>
</dbReference>
<comment type="subcellular location">
    <subcellularLocation>
        <location evidence="2">Chromosome</location>
    </subcellularLocation>
    <subcellularLocation>
        <location evidence="1">Nucleus</location>
    </subcellularLocation>
</comment>
<sequence>MSSGQGDSVPAKADDDTEIKSPNEADKLPKDQVDHASLLDKQVIPVQGLASEDTSNKTDSGFKDHLPSHLTDKTKSNSDNTDDNSDDDLELKWEDDESDEQSFTASEKVQEATGHASDLTQPMEADIEDTNLSSTEIMDEKVEEIDENKLLESSPSNNEDTNLSSTSDGPKNNSPLKNVGNEAISDDVEDTIYENQLLEGPVSDTVDEDKLLEISDENKEDSLSTDDLIKADSNSTKTEIEDIAEKSENLASVKHEDSLPSDIASKTLIHKDIPDSQSHDVISVESTKNSNLDSDSSKLVVNKDTTKVISDFQTSSPIQHKSKIILPTSCSNDSLMDITVDINTEHGLKKPDMMLEIPTQEIIELDDTDVSISGNYHANNDDEMEVDNIKDSSKTAPTVDMDVPMEVRTPSLEERADALILQPVNMFRALDIEMSSKEDSNKANKVEDVSEDDWCAIERRLEGFEDSFNEESQLNKMSKISPESSQEKDDIPSKNKSSKPNDEKPENTESLPLTEAQKMVIASENKELLRTLQDTSKLDISDDPISTTMDVDDETLLDPDSQDQTSSDTPLESTQPDTTTDTRLQSNLDKTKEVTPPNNEKEIEVTSDSVHKKLETSDDSKTDNVDPNPISSPKETEKIEVQKKIIEEQIESAKPDTVSTTVLSSHIEEITTEPSDYLKVDESTKENDKIESSEIKVQQTKVVEPIEGQKSTKQCDDEILSSTHQSVEVKSPSKQSVEDKIELETHKPVEDKDLTSTPKDKIENQPVEKLTEDNSETSPSKLTIEDKVVPSTTFDVPLTTPKSIDDEKVTASTAKETEIEEVKLPVATKEVQPSTSELFPSTSIPDSEVPLTTSDEKVQPPLPMEVEPSSNEKPTKSADLPSTEHENEVISTSKTFGIIDDQPSTSSTIVPSTAKETDLVQPSTSSDKIDVHASTSKVSDDIEVQASTSKVVDDIEVQASTSKVVDDVEVQPSTSKSDVEVKSTMEVAVTSVEPADPDSDEVPETSDSLGLLAESSRVMEDDEDQDDDDDPDVDGDDDDDYDPEDESSNQMTAEHSEDSNAPPSETDLPKDQDGKETEIESPLEEKGEDEFNFVTEEKDGTTGEEKVGGMEVDGDIVQDDIEVTTEQIGNEATTDDVEQSETTSATKKGDKEKPKQAVTGIVKLSDASDKEAASASMLKKLLTTDEQKDKPTTSEAKSSTSKLTQPSNILSIVDLEGSSSEDDIQEITKDTPKESGTLLTIDGYKITIPSSVDVSTVPVDKPPAVAGEKTGESDEKTEETPAKTDSKPPEDKSKPKFSLEIFNLDSDEEDNATAPSKEQKEIPAAEPDKARGPNKCINIACTSTGKTSYYRADTATVAFYDAGKRKKPLVCEVCADTVVKRAELLVKGIKDLTPLLELDTGKMSSELVEISDSESEDEADTSDEAKETLGETGACFLEANLAKMINETWTKFCLDSRLTDAQDDLNKEMEKLEAESKEIDAMLSECQVATDKLRNDLYATFEQRRREVGAIVIYDTPLSKYVRAEEAQDHTAIASSASASAPETRAKRRMSSAAETPAKRPAIPLGYAPLDSDTAQSQTQVCGHCTGAYTGHLQTRAKRRMSSAAETPAKRPAIPLGYAPLDSDTAQSQTQVCGHCTGAYTGHLQTRAKRRMSSAAETPAKRPAIPLGYAPLDSDTAQSQTQVCGHCTGTYTGHLQTRAKRRMSYAAETPAKRPAIPLGCAPLDSDTAQSQTQVCGHCTGTYTGHLQTRAKRRMSYAAETPAKRPAIPLGYAPLDSDTAQSQTQVCGHCTGTYTGHLQTRAKRRMSYAAETPAKRPAIPLGYAPLDSDTAQSQTQVCGHCTGHLQTRAKCRTSCAAETRAKRPAVPLGYAPLDSDTAQSQTQVCGHCTGHLQTRAKRRMSSAAETPAKRPAIPLGYAPLDSDTAQPQTQVCGHCTGHLQTRAKRLMSSAAETPAKRPAIPLGYAPLDSDTAQSQTQVCGHCTGHLQTRAKRLMSFAAETPAKRPAIPLGYAPLDSDTAQSQTQVCGHCTGAYTGHLHTRAKRCMSSAAETPAKRPAIPLGYAPLDSDTAQSQMQVCGQCTGAYTGHLHTRAKRCMSSAAETPAKRPAIPLGYAPLDSDTAQSQTQVCGHCTGHLQTRAKRRMSSAAETPAKRPAIPLGYAPLDSDTAQSQTQGTKMSVPTVENTKAEDDKDISVLKVSAEAAPPDLPPPGELVRTPLRAGACVYAMRNSFGCWTRSKVLEVNGKSAVLGMSQTFTVCRVKYEHKPKGSTKLTPARCLAYADPASVRLTIGTRIIALFKDAQNPLKKDAFYSGIIAEVPNPVNNYRYLVFFDDGYAQYVHHRDTRVVCECSSLVWEEVHPFSREFVKEYLMAYPERPMVRLHAGQSLKTEWNGKWWTSRVIQVDASLVQVHFEEDSRTEWIYRGSTRLAPLYLELQAAERHRARPMPRTKAHPRINMPYVEYTRSDENSKSELPATQAPPISEREIRQRAVAKKSTALPPTPNIPAPSTDSVTSRVVYYTPKNAVKPYKMTSHSCGPQCKRKDVLALKDLRTYNPLAKPLLSGWERQIVRYKGHKEVMYRAPCGRRLRNMRELHRYLRLVQSDMAVDLFDFTPHTHCLAEFVLNKCLVGKKDLSHGKENVPVPCVNYYDESLPEFCSYNTERTPTAGVPLNLDPEFLCGCDCTDDCEDKSKCACWQMTLEGARTIGLADPSVGYKYKRLPEPLPSGIYECNSRCKCKQTCLNRVAQHPLQLKLQVFKTLNRGWGIRALNDVPKGSFLCVYAGNLLTDATANMDGLNEGDEYLAELDYIEVVEQMKEGYEEDIPEADKRLDRKNVGKASEESEMSSSSEEDEPSKNEQEDGDFCPGYIGPGVSEFSKRLRKRDKNKKKKEAAKQKEKDGENTGDDCITISDDEEVREPSSFMAQAGMGKEFISKYKSVRSYFGKDEACYIMDAKVQGNIGRYLNHSCQPNVFVQNVFVDTHDPRFPWVAFFALSHIKAGTELTWNYNYDVGSVPGKVLYCYCGAPNCRGRLL</sequence>
<dbReference type="PANTHER" id="PTHR46024">
    <property type="entry name" value="HISTONE-LYSINE N-METHYLTRANSFERASE EGGLESS"/>
    <property type="match status" value="1"/>
</dbReference>
<feature type="region of interest" description="Disordered" evidence="17">
    <location>
        <begin position="2462"/>
        <end position="2483"/>
    </location>
</feature>
<proteinExistence type="predicted"/>
<feature type="compositionally biased region" description="Polar residues" evidence="17">
    <location>
        <begin position="720"/>
        <end position="735"/>
    </location>
</feature>
<evidence type="ECO:0000256" key="9">
    <source>
        <dbReference type="ARBA" id="ARBA00022737"/>
    </source>
</evidence>
<feature type="region of interest" description="Disordered" evidence="17">
    <location>
        <begin position="1895"/>
        <end position="1919"/>
    </location>
</feature>
<dbReference type="PROSITE" id="PS50868">
    <property type="entry name" value="POST_SET"/>
    <property type="match status" value="1"/>
</dbReference>
<feature type="compositionally biased region" description="Acidic residues" evidence="17">
    <location>
        <begin position="550"/>
        <end position="561"/>
    </location>
</feature>
<feature type="compositionally biased region" description="Basic and acidic residues" evidence="17">
    <location>
        <begin position="803"/>
        <end position="823"/>
    </location>
</feature>
<feature type="compositionally biased region" description="Acidic residues" evidence="17">
    <location>
        <begin position="1079"/>
        <end position="1091"/>
    </location>
</feature>
<dbReference type="InterPro" id="IPR047232">
    <property type="entry name" value="SETDB1/2-like_MBD"/>
</dbReference>
<evidence type="ECO:0000256" key="10">
    <source>
        <dbReference type="ARBA" id="ARBA00022833"/>
    </source>
</evidence>
<feature type="compositionally biased region" description="Basic and acidic residues" evidence="17">
    <location>
        <begin position="1182"/>
        <end position="1192"/>
    </location>
</feature>
<dbReference type="InterPro" id="IPR003616">
    <property type="entry name" value="Post-SET_dom"/>
</dbReference>
<dbReference type="SUPFAM" id="SSF54171">
    <property type="entry name" value="DNA-binding domain"/>
    <property type="match status" value="1"/>
</dbReference>
<keyword evidence="3" id="KW-0158">Chromosome</keyword>
<keyword evidence="13 16" id="KW-0175">Coiled coil</keyword>
<name>A0ABD0S5E6_LOXSC</name>
<dbReference type="InterPro" id="IPR051516">
    <property type="entry name" value="SETDB_methyltransferase"/>
</dbReference>
<dbReference type="Gene3D" id="2.30.30.140">
    <property type="match status" value="2"/>
</dbReference>
<feature type="compositionally biased region" description="Basic and acidic residues" evidence="17">
    <location>
        <begin position="1095"/>
        <end position="1108"/>
    </location>
</feature>
<feature type="region of interest" description="Disordered" evidence="17">
    <location>
        <begin position="466"/>
        <end position="519"/>
    </location>
</feature>
<dbReference type="InterPro" id="IPR002999">
    <property type="entry name" value="Tudor"/>
</dbReference>
<feature type="compositionally biased region" description="Basic and acidic residues" evidence="17">
    <location>
        <begin position="208"/>
        <end position="225"/>
    </location>
</feature>
<accession>A0ABD0S5E6</accession>
<dbReference type="GO" id="GO:0046974">
    <property type="term" value="F:histone H3K9 methyltransferase activity"/>
    <property type="evidence" value="ECO:0007669"/>
    <property type="project" value="UniProtKB-ARBA"/>
</dbReference>
<evidence type="ECO:0000256" key="4">
    <source>
        <dbReference type="ARBA" id="ARBA00022491"/>
    </source>
</evidence>
<feature type="region of interest" description="Disordered" evidence="17">
    <location>
        <begin position="673"/>
        <end position="939"/>
    </location>
</feature>
<feature type="compositionally biased region" description="Basic and acidic residues" evidence="17">
    <location>
        <begin position="676"/>
        <end position="694"/>
    </location>
</feature>
<keyword evidence="4" id="KW-0678">Repressor</keyword>
<evidence type="ECO:0000256" key="17">
    <source>
        <dbReference type="SAM" id="MobiDB-lite"/>
    </source>
</evidence>
<dbReference type="CDD" id="cd21181">
    <property type="entry name" value="Tudor_SETDB1_rpt2"/>
    <property type="match status" value="1"/>
</dbReference>
<feature type="region of interest" description="Disordered" evidence="17">
    <location>
        <begin position="2138"/>
        <end position="2182"/>
    </location>
</feature>
<keyword evidence="8" id="KW-0479">Metal-binding</keyword>
<evidence type="ECO:0000313" key="22">
    <source>
        <dbReference type="EMBL" id="KAL0809295.1"/>
    </source>
</evidence>
<dbReference type="SMART" id="SM00333">
    <property type="entry name" value="TUDOR"/>
    <property type="match status" value="2"/>
</dbReference>
<feature type="compositionally biased region" description="Basic and acidic residues" evidence="17">
    <location>
        <begin position="736"/>
        <end position="763"/>
    </location>
</feature>
<dbReference type="CDD" id="cd01395">
    <property type="entry name" value="HMT_MBD"/>
    <property type="match status" value="1"/>
</dbReference>
<dbReference type="EMBL" id="JBEDNZ010000029">
    <property type="protein sequence ID" value="KAL0809295.1"/>
    <property type="molecule type" value="Genomic_DNA"/>
</dbReference>
<keyword evidence="9" id="KW-0677">Repeat</keyword>
<feature type="compositionally biased region" description="Basic and acidic residues" evidence="17">
    <location>
        <begin position="485"/>
        <end position="507"/>
    </location>
</feature>
<feature type="region of interest" description="Disordered" evidence="17">
    <location>
        <begin position="1406"/>
        <end position="1425"/>
    </location>
</feature>
<feature type="compositionally biased region" description="Polar residues" evidence="17">
    <location>
        <begin position="831"/>
        <end position="853"/>
    </location>
</feature>
<dbReference type="Pfam" id="PF18359">
    <property type="entry name" value="Tudor_5"/>
    <property type="match status" value="1"/>
</dbReference>
<feature type="region of interest" description="Disordered" evidence="17">
    <location>
        <begin position="533"/>
        <end position="639"/>
    </location>
</feature>
<keyword evidence="5" id="KW-0489">Methyltransferase</keyword>
<dbReference type="PANTHER" id="PTHR46024:SF1">
    <property type="entry name" value="HISTONE-LYSINE N-METHYLTRANSFERASE EGGLESS"/>
    <property type="match status" value="1"/>
</dbReference>
<feature type="compositionally biased region" description="Polar residues" evidence="17">
    <location>
        <begin position="2165"/>
        <end position="2182"/>
    </location>
</feature>
<evidence type="ECO:0000256" key="16">
    <source>
        <dbReference type="SAM" id="Coils"/>
    </source>
</evidence>
<feature type="compositionally biased region" description="Basic and acidic residues" evidence="17">
    <location>
        <begin position="1269"/>
        <end position="1294"/>
    </location>
</feature>
<dbReference type="Gene3D" id="3.30.890.10">
    <property type="entry name" value="Methyl-cpg-binding Protein 2, Chain A"/>
    <property type="match status" value="1"/>
</dbReference>
<organism evidence="22 23">
    <name type="scientific">Loxostege sticticalis</name>
    <name type="common">Beet webworm moth</name>
    <dbReference type="NCBI Taxonomy" id="481309"/>
    <lineage>
        <taxon>Eukaryota</taxon>
        <taxon>Metazoa</taxon>
        <taxon>Ecdysozoa</taxon>
        <taxon>Arthropoda</taxon>
        <taxon>Hexapoda</taxon>
        <taxon>Insecta</taxon>
        <taxon>Pterygota</taxon>
        <taxon>Neoptera</taxon>
        <taxon>Endopterygota</taxon>
        <taxon>Lepidoptera</taxon>
        <taxon>Glossata</taxon>
        <taxon>Ditrysia</taxon>
        <taxon>Pyraloidea</taxon>
        <taxon>Crambidae</taxon>
        <taxon>Pyraustinae</taxon>
        <taxon>Loxostege</taxon>
    </lineage>
</organism>
<feature type="compositionally biased region" description="Basic and acidic residues" evidence="17">
    <location>
        <begin position="12"/>
        <end position="38"/>
    </location>
</feature>
<feature type="compositionally biased region" description="Acidic residues" evidence="17">
    <location>
        <begin position="80"/>
        <end position="100"/>
    </location>
</feature>
<feature type="region of interest" description="Disordered" evidence="17">
    <location>
        <begin position="2818"/>
        <end position="2911"/>
    </location>
</feature>
<keyword evidence="7" id="KW-0949">S-adenosyl-L-methionine</keyword>
<dbReference type="CDD" id="cd10517">
    <property type="entry name" value="SET_SETDB1"/>
    <property type="match status" value="1"/>
</dbReference>
<feature type="domain" description="Pre-SET" evidence="19">
    <location>
        <begin position="2677"/>
        <end position="2747"/>
    </location>
</feature>
<dbReference type="InterPro" id="IPR007728">
    <property type="entry name" value="Pre-SET_dom"/>
</dbReference>
<evidence type="ECO:0000259" key="21">
    <source>
        <dbReference type="PROSITE" id="PS50982"/>
    </source>
</evidence>
<evidence type="ECO:0000256" key="14">
    <source>
        <dbReference type="ARBA" id="ARBA00023163"/>
    </source>
</evidence>
<feature type="compositionally biased region" description="Acidic residues" evidence="17">
    <location>
        <begin position="995"/>
        <end position="1004"/>
    </location>
</feature>
<evidence type="ECO:0000256" key="3">
    <source>
        <dbReference type="ARBA" id="ARBA00022454"/>
    </source>
</evidence>